<dbReference type="PANTHER" id="PTHR45138">
    <property type="entry name" value="REGULATORY COMPONENTS OF SENSORY TRANSDUCTION SYSTEM"/>
    <property type="match status" value="1"/>
</dbReference>
<keyword evidence="5" id="KW-1003">Cell membrane</keyword>
<dbReference type="CDD" id="cd12915">
    <property type="entry name" value="PDC2_DGC_like"/>
    <property type="match status" value="1"/>
</dbReference>
<comment type="caution">
    <text evidence="12">The sequence shown here is derived from an EMBL/GenBank/DDBJ whole genome shotgun (WGS) entry which is preliminary data.</text>
</comment>
<keyword evidence="15" id="KW-1185">Reference proteome</keyword>
<evidence type="ECO:0000313" key="15">
    <source>
        <dbReference type="Proteomes" id="UP000182179"/>
    </source>
</evidence>
<feature type="domain" description="GGDEF" evidence="11">
    <location>
        <begin position="362"/>
        <end position="496"/>
    </location>
</feature>
<dbReference type="GO" id="GO:0052621">
    <property type="term" value="F:diguanylate cyclase activity"/>
    <property type="evidence" value="ECO:0007669"/>
    <property type="project" value="UniProtKB-EC"/>
</dbReference>
<reference evidence="13 15" key="2">
    <citation type="submission" date="2016-10" db="EMBL/GenBank/DDBJ databases">
        <authorList>
            <person name="Varghese N."/>
            <person name="Submissions S."/>
        </authorList>
    </citation>
    <scope>NUCLEOTIDE SEQUENCE [LARGE SCALE GENOMIC DNA]</scope>
    <source>
        <strain evidence="13 15">BS2773</strain>
    </source>
</reference>
<evidence type="ECO:0000256" key="4">
    <source>
        <dbReference type="ARBA" id="ARBA00012528"/>
    </source>
</evidence>
<dbReference type="AlphaFoldDB" id="A0A1S2UT01"/>
<proteinExistence type="predicted"/>
<dbReference type="InterPro" id="IPR033479">
    <property type="entry name" value="dCache_1"/>
</dbReference>
<evidence type="ECO:0000256" key="10">
    <source>
        <dbReference type="SAM" id="Phobius"/>
    </source>
</evidence>
<keyword evidence="7 10" id="KW-1133">Transmembrane helix</keyword>
<evidence type="ECO:0000256" key="9">
    <source>
        <dbReference type="ARBA" id="ARBA00034247"/>
    </source>
</evidence>
<dbReference type="Pfam" id="PF00990">
    <property type="entry name" value="GGDEF"/>
    <property type="match status" value="1"/>
</dbReference>
<comment type="cofactor">
    <cofactor evidence="1">
        <name>Mg(2+)</name>
        <dbReference type="ChEBI" id="CHEBI:18420"/>
    </cofactor>
</comment>
<evidence type="ECO:0000256" key="3">
    <source>
        <dbReference type="ARBA" id="ARBA00004651"/>
    </source>
</evidence>
<protein>
    <recommendedName>
        <fullName evidence="4">diguanylate cyclase</fullName>
        <ecNumber evidence="4">2.7.7.65</ecNumber>
    </recommendedName>
</protein>
<dbReference type="Gene3D" id="3.30.70.270">
    <property type="match status" value="1"/>
</dbReference>
<evidence type="ECO:0000313" key="13">
    <source>
        <dbReference type="EMBL" id="SEE20817.1"/>
    </source>
</evidence>
<feature type="transmembrane region" description="Helical" evidence="10">
    <location>
        <begin position="292"/>
        <end position="314"/>
    </location>
</feature>
<evidence type="ECO:0000313" key="14">
    <source>
        <dbReference type="Proteomes" id="UP000181661"/>
    </source>
</evidence>
<dbReference type="SUPFAM" id="SSF55073">
    <property type="entry name" value="Nucleotide cyclase"/>
    <property type="match status" value="1"/>
</dbReference>
<name>A0A1S2UT01_9PSED</name>
<dbReference type="CDD" id="cd01949">
    <property type="entry name" value="GGDEF"/>
    <property type="match status" value="1"/>
</dbReference>
<dbReference type="InterPro" id="IPR029787">
    <property type="entry name" value="Nucleotide_cyclase"/>
</dbReference>
<dbReference type="SMART" id="SM00267">
    <property type="entry name" value="GGDEF"/>
    <property type="match status" value="1"/>
</dbReference>
<comment type="catalytic activity">
    <reaction evidence="9">
        <text>2 GTP = 3',3'-c-di-GMP + 2 diphosphate</text>
        <dbReference type="Rhea" id="RHEA:24898"/>
        <dbReference type="ChEBI" id="CHEBI:33019"/>
        <dbReference type="ChEBI" id="CHEBI:37565"/>
        <dbReference type="ChEBI" id="CHEBI:58805"/>
        <dbReference type="EC" id="2.7.7.65"/>
    </reaction>
</comment>
<feature type="transmembrane region" description="Helical" evidence="10">
    <location>
        <begin position="263"/>
        <end position="280"/>
    </location>
</feature>
<dbReference type="GO" id="GO:0005886">
    <property type="term" value="C:plasma membrane"/>
    <property type="evidence" value="ECO:0007669"/>
    <property type="project" value="UniProtKB-SubCell"/>
</dbReference>
<evidence type="ECO:0000313" key="12">
    <source>
        <dbReference type="EMBL" id="OIN49572.1"/>
    </source>
</evidence>
<dbReference type="NCBIfam" id="TIGR00254">
    <property type="entry name" value="GGDEF"/>
    <property type="match status" value="1"/>
</dbReference>
<sequence length="497" mass="55059">MSQPRTRTLPARPELLLILGSGLTVTLIVVIVAALLIREHASTLQAAKRATTNITQLINADVLRNVELYDMALQGLIVATTRKDLTQVSPDIQHLVQFDQSTAAPFKGEVLLLDANGAVIADSSTLRPTPRNFANRDYFQAHKQNSQAGLFISRPFKIHCDCDQVWRLAFSRRVAGPNGEFAGVAVATMRLAYFDQLFNRLTIGNGSTVNLLNTQGILLAQQPLLESDMINKDLSDRPNFKRMLREGDGSFQAISAISGMERFFTFTNVGELPLIVVVAMSSEDVFAPWKRAALLTSGATGVLCIGLLWLTWMLRRELRRRHRAEQVLSELAATDALTGLANRRTLDQRLRLEWDRAQRSSESLTLLMIDVDHFKAFNDRHGHHGGDEALRTVAQVIDDNIRRPADLAARYGGEEFAVVLPHTDAKGAWVIAESIRSSVEHLPRVAGAERPITVSIGMSTWDKHSHISLEGLLLTADQALYEAKHTGRNRIMEAATP</sequence>
<dbReference type="OrthoDB" id="9812260at2"/>
<dbReference type="InterPro" id="IPR043128">
    <property type="entry name" value="Rev_trsase/Diguanyl_cyclase"/>
</dbReference>
<dbReference type="EC" id="2.7.7.65" evidence="4"/>
<evidence type="ECO:0000256" key="7">
    <source>
        <dbReference type="ARBA" id="ARBA00022989"/>
    </source>
</evidence>
<reference evidence="12 14" key="1">
    <citation type="submission" date="2016-08" db="EMBL/GenBank/DDBJ databases">
        <title>Draft genome sequence of Pseudomonas costantinii LMG 22119, type strain isolated from cultivated mushroom (Agaricus bisporus) sporophores.</title>
        <authorList>
            <person name="Tambong J.T."/>
        </authorList>
    </citation>
    <scope>NUCLEOTIDE SEQUENCE [LARGE SCALE GENOMIC DNA]</scope>
    <source>
        <strain evidence="12 14">LMG 22119</strain>
    </source>
</reference>
<dbReference type="InterPro" id="IPR050469">
    <property type="entry name" value="Diguanylate_Cyclase"/>
</dbReference>
<dbReference type="EMBL" id="FNTS01000002">
    <property type="protein sequence ID" value="SEE20817.1"/>
    <property type="molecule type" value="Genomic_DNA"/>
</dbReference>
<dbReference type="InterPro" id="IPR000160">
    <property type="entry name" value="GGDEF_dom"/>
</dbReference>
<dbReference type="CDD" id="cd12914">
    <property type="entry name" value="PDC1_DGC_like"/>
    <property type="match status" value="1"/>
</dbReference>
<dbReference type="GO" id="GO:1902201">
    <property type="term" value="P:negative regulation of bacterial-type flagellum-dependent cell motility"/>
    <property type="evidence" value="ECO:0007669"/>
    <property type="project" value="TreeGrafter"/>
</dbReference>
<comment type="subcellular location">
    <subcellularLocation>
        <location evidence="2">Cell inner membrane</location>
    </subcellularLocation>
    <subcellularLocation>
        <location evidence="3">Cell membrane</location>
        <topology evidence="3">Multi-pass membrane protein</topology>
    </subcellularLocation>
</comment>
<dbReference type="EMBL" id="MDDR01000037">
    <property type="protein sequence ID" value="OIN49572.1"/>
    <property type="molecule type" value="Genomic_DNA"/>
</dbReference>
<evidence type="ECO:0000256" key="1">
    <source>
        <dbReference type="ARBA" id="ARBA00001946"/>
    </source>
</evidence>
<evidence type="ECO:0000256" key="5">
    <source>
        <dbReference type="ARBA" id="ARBA00022475"/>
    </source>
</evidence>
<dbReference type="GO" id="GO:0043709">
    <property type="term" value="P:cell adhesion involved in single-species biofilm formation"/>
    <property type="evidence" value="ECO:0007669"/>
    <property type="project" value="TreeGrafter"/>
</dbReference>
<dbReference type="PROSITE" id="PS50887">
    <property type="entry name" value="GGDEF"/>
    <property type="match status" value="1"/>
</dbReference>
<keyword evidence="6 10" id="KW-0812">Transmembrane</keyword>
<evidence type="ECO:0000259" key="11">
    <source>
        <dbReference type="PROSITE" id="PS50887"/>
    </source>
</evidence>
<accession>A0A1S2UT01</accession>
<evidence type="ECO:0000256" key="8">
    <source>
        <dbReference type="ARBA" id="ARBA00023136"/>
    </source>
</evidence>
<dbReference type="Proteomes" id="UP000181661">
    <property type="component" value="Unassembled WGS sequence"/>
</dbReference>
<evidence type="ECO:0000256" key="2">
    <source>
        <dbReference type="ARBA" id="ARBA00004533"/>
    </source>
</evidence>
<dbReference type="Proteomes" id="UP000182179">
    <property type="component" value="Unassembled WGS sequence"/>
</dbReference>
<feature type="transmembrane region" description="Helical" evidence="10">
    <location>
        <begin position="15"/>
        <end position="37"/>
    </location>
</feature>
<dbReference type="PANTHER" id="PTHR45138:SF9">
    <property type="entry name" value="DIGUANYLATE CYCLASE DGCM-RELATED"/>
    <property type="match status" value="1"/>
</dbReference>
<keyword evidence="8 10" id="KW-0472">Membrane</keyword>
<dbReference type="Gene3D" id="3.30.450.20">
    <property type="entry name" value="PAS domain"/>
    <property type="match status" value="2"/>
</dbReference>
<dbReference type="FunFam" id="3.30.70.270:FF:000001">
    <property type="entry name" value="Diguanylate cyclase domain protein"/>
    <property type="match status" value="1"/>
</dbReference>
<organism evidence="12 14">
    <name type="scientific">Pseudomonas costantinii</name>
    <dbReference type="NCBI Taxonomy" id="168469"/>
    <lineage>
        <taxon>Bacteria</taxon>
        <taxon>Pseudomonadati</taxon>
        <taxon>Pseudomonadota</taxon>
        <taxon>Gammaproteobacteria</taxon>
        <taxon>Pseudomonadales</taxon>
        <taxon>Pseudomonadaceae</taxon>
        <taxon>Pseudomonas</taxon>
    </lineage>
</organism>
<dbReference type="RefSeq" id="WP_071486033.1">
    <property type="nucleotide sequence ID" value="NZ_FNTS01000002.1"/>
</dbReference>
<evidence type="ECO:0000256" key="6">
    <source>
        <dbReference type="ARBA" id="ARBA00022692"/>
    </source>
</evidence>
<dbReference type="Pfam" id="PF02743">
    <property type="entry name" value="dCache_1"/>
    <property type="match status" value="1"/>
</dbReference>
<gene>
    <name evidence="12" type="ORF">BFL40_22770</name>
    <name evidence="13" type="ORF">SAMN04515675_4442</name>
</gene>